<dbReference type="PANTHER" id="PTHR28663">
    <property type="entry name" value="COILED-COIL DOMAIN-CONTAINING PROTEIN 173"/>
    <property type="match status" value="1"/>
</dbReference>
<dbReference type="EMBL" id="JAZGQO010000021">
    <property type="protein sequence ID" value="KAK6166707.1"/>
    <property type="molecule type" value="Genomic_DNA"/>
</dbReference>
<feature type="region of interest" description="Disordered" evidence="3">
    <location>
        <begin position="1"/>
        <end position="32"/>
    </location>
</feature>
<dbReference type="GO" id="GO:0005879">
    <property type="term" value="C:axonemal microtubule"/>
    <property type="evidence" value="ECO:0007669"/>
    <property type="project" value="TreeGrafter"/>
</dbReference>
<evidence type="ECO:0000259" key="4">
    <source>
        <dbReference type="Pfam" id="PF13868"/>
    </source>
</evidence>
<reference evidence="5 6" key="1">
    <citation type="submission" date="2024-01" db="EMBL/GenBank/DDBJ databases">
        <title>The genome of the rayed Mediterranean limpet Patella caerulea (Linnaeus, 1758).</title>
        <authorList>
            <person name="Anh-Thu Weber A."/>
            <person name="Halstead-Nussloch G."/>
        </authorList>
    </citation>
    <scope>NUCLEOTIDE SEQUENCE [LARGE SCALE GENOMIC DNA]</scope>
    <source>
        <strain evidence="5">AATW-2023a</strain>
        <tissue evidence="5">Whole specimen</tissue>
    </source>
</reference>
<sequence length="552" mass="64764">MTTVMHGRRRGTTRATPTQLEPPAPSMHLPDGTDLRQVTVLSKADWSRIHDELNRRNIEEERVQRIKAEKEAQRQKSKEIVKNWGNTIAGQRQKKLQARKIREQKEEEERVMIDIEEAKYQAAQRKEAIDKAKTQQYYQTDRVKNFHGALLLTEVLKEREAQLDLKKMKDRANEGQDKEWLERVRREYEEGIQREQARAQARLNAAAETRDFQKLQVAEHMRMNELERAEDIVEGEELKKLGIQFQEEKEQLEKIQRQDRQQLMFDNVQHIEDTKMLNALQARQEEEEDDECRMFAAAKRKMMKLRAEKENQIHHEKQRHLEQIRDKLRAQMKDKVDNEDERILRAEQEIEEKKLKEDQARAEKVKKMIQASADHRHESTLKKEQERKAKKIEDLELIQLRKAADEIFQKNEYEKSLLRKAEDEKLKAYHTKQVEQNKKVEELLRQEQLALDKANVELLGLEEKQFQEYAQAVIKHCKDGGRNVYPLKKAAREGAGGGCGPIFAGKGGIRPSYMAADRSGNQLPNFQGATTDEVKLTIEGKGTTKKRIGFVW</sequence>
<dbReference type="AlphaFoldDB" id="A0AAN8FYB2"/>
<dbReference type="Pfam" id="PF13868">
    <property type="entry name" value="TPH"/>
    <property type="match status" value="1"/>
</dbReference>
<feature type="compositionally biased region" description="Basic residues" evidence="3">
    <location>
        <begin position="1"/>
        <end position="12"/>
    </location>
</feature>
<dbReference type="InterPro" id="IPR043597">
    <property type="entry name" value="TPH_dom"/>
</dbReference>
<dbReference type="PANTHER" id="PTHR28663:SF1">
    <property type="entry name" value="CILIA- AND FLAGELLA- ASSOCIATED PROTEIN 210"/>
    <property type="match status" value="1"/>
</dbReference>
<proteinExistence type="predicted"/>
<evidence type="ECO:0000313" key="5">
    <source>
        <dbReference type="EMBL" id="KAK6166707.1"/>
    </source>
</evidence>
<name>A0AAN8FYB2_PATCE</name>
<feature type="coiled-coil region" evidence="2">
    <location>
        <begin position="321"/>
        <end position="401"/>
    </location>
</feature>
<protein>
    <recommendedName>
        <fullName evidence="4">Trichohyalin-plectin-homology domain-containing protein</fullName>
    </recommendedName>
</protein>
<evidence type="ECO:0000256" key="3">
    <source>
        <dbReference type="SAM" id="MobiDB-lite"/>
    </source>
</evidence>
<organism evidence="5 6">
    <name type="scientific">Patella caerulea</name>
    <name type="common">Rayed Mediterranean limpet</name>
    <dbReference type="NCBI Taxonomy" id="87958"/>
    <lineage>
        <taxon>Eukaryota</taxon>
        <taxon>Metazoa</taxon>
        <taxon>Spiralia</taxon>
        <taxon>Lophotrochozoa</taxon>
        <taxon>Mollusca</taxon>
        <taxon>Gastropoda</taxon>
        <taxon>Patellogastropoda</taxon>
        <taxon>Patelloidea</taxon>
        <taxon>Patellidae</taxon>
        <taxon>Patella</taxon>
    </lineage>
</organism>
<evidence type="ECO:0000256" key="1">
    <source>
        <dbReference type="ARBA" id="ARBA00023054"/>
    </source>
</evidence>
<feature type="coiled-coil region" evidence="2">
    <location>
        <begin position="437"/>
        <end position="464"/>
    </location>
</feature>
<feature type="domain" description="Trichohyalin-plectin-homology" evidence="4">
    <location>
        <begin position="138"/>
        <end position="476"/>
    </location>
</feature>
<keyword evidence="1 2" id="KW-0175">Coiled coil</keyword>
<comment type="caution">
    <text evidence="5">The sequence shown here is derived from an EMBL/GenBank/DDBJ whole genome shotgun (WGS) entry which is preliminary data.</text>
</comment>
<evidence type="ECO:0000313" key="6">
    <source>
        <dbReference type="Proteomes" id="UP001347796"/>
    </source>
</evidence>
<accession>A0AAN8FYB2</accession>
<keyword evidence="6" id="KW-1185">Reference proteome</keyword>
<dbReference type="InterPro" id="IPR039986">
    <property type="entry name" value="CFAP210"/>
</dbReference>
<dbReference type="Proteomes" id="UP001347796">
    <property type="component" value="Unassembled WGS sequence"/>
</dbReference>
<evidence type="ECO:0000256" key="2">
    <source>
        <dbReference type="SAM" id="Coils"/>
    </source>
</evidence>
<gene>
    <name evidence="5" type="ORF">SNE40_023341</name>
</gene>
<feature type="coiled-coil region" evidence="2">
    <location>
        <begin position="49"/>
        <end position="178"/>
    </location>
</feature>